<accession>A0ABP1ECS2</accession>
<dbReference type="InterPro" id="IPR001810">
    <property type="entry name" value="F-box_dom"/>
</dbReference>
<sequence length="490" mass="55412">MTSIVDLPSEILEAIIVNLSGSPLSIAALSKTCRRFLSLIYETPDHHLWRTVFLSRYDDPRLSDRLNLHSFDKSLWRNEYTSRAWAAEQLQATDISETDKSLGLRLERFSSALDAISRLCTSANPQSPILTRDGTSDSSSSSHALAHDKTIYHAYRNTSRIVRLADTVETLSLNLQQLKSLTDGGCFHLLLHWLCPPYRQTAEDATQSACKLLAFLGTRHTSASGLEENPFKDPLCKAALKYARRRAYDMDYPVKARKYGPFVRHRRQRFTADWIQLAAIRLLCEEAALEEHSTLFLDLTELGRLRPGAWVPDLRDTHHEVANINESHAMERDWAGVEGVWRRLVVWLGYDNLINFNADMKNDDIIEDAQVYLIVPLRLRIVSYKDEPDGSPLFPTIQCEGEMGGQGWDTSDEEQADVHHVEGSVSMLADGSVRWSLTSYMDYTNEEKQWATEGVQIGGIGSMAGILGTWTGAYHEPDDPIGGWWQWKVG</sequence>
<protein>
    <recommendedName>
        <fullName evidence="1">F-box domain-containing protein</fullName>
    </recommendedName>
</protein>
<evidence type="ECO:0000313" key="2">
    <source>
        <dbReference type="EMBL" id="CAL1717319.1"/>
    </source>
</evidence>
<feature type="domain" description="F-box" evidence="1">
    <location>
        <begin position="1"/>
        <end position="52"/>
    </location>
</feature>
<gene>
    <name evidence="2" type="ORF">GFSPODELE1_LOCUS11165</name>
</gene>
<dbReference type="PROSITE" id="PS50181">
    <property type="entry name" value="FBOX"/>
    <property type="match status" value="1"/>
</dbReference>
<dbReference type="SUPFAM" id="SSF81383">
    <property type="entry name" value="F-box domain"/>
    <property type="match status" value="1"/>
</dbReference>
<dbReference type="Proteomes" id="UP001497453">
    <property type="component" value="Chromosome 9"/>
</dbReference>
<keyword evidence="3" id="KW-1185">Reference proteome</keyword>
<reference evidence="3" key="1">
    <citation type="submission" date="2024-04" db="EMBL/GenBank/DDBJ databases">
        <authorList>
            <person name="Shaw F."/>
            <person name="Minotto A."/>
        </authorList>
    </citation>
    <scope>NUCLEOTIDE SEQUENCE [LARGE SCALE GENOMIC DNA]</scope>
</reference>
<evidence type="ECO:0000259" key="1">
    <source>
        <dbReference type="PROSITE" id="PS50181"/>
    </source>
</evidence>
<dbReference type="EMBL" id="OZ037952">
    <property type="protein sequence ID" value="CAL1717319.1"/>
    <property type="molecule type" value="Genomic_DNA"/>
</dbReference>
<dbReference type="InterPro" id="IPR036047">
    <property type="entry name" value="F-box-like_dom_sf"/>
</dbReference>
<dbReference type="Pfam" id="PF12937">
    <property type="entry name" value="F-box-like"/>
    <property type="match status" value="1"/>
</dbReference>
<evidence type="ECO:0000313" key="3">
    <source>
        <dbReference type="Proteomes" id="UP001497453"/>
    </source>
</evidence>
<name>A0ABP1ECS2_9APHY</name>
<proteinExistence type="predicted"/>
<organism evidence="2 3">
    <name type="scientific">Somion occarium</name>
    <dbReference type="NCBI Taxonomy" id="3059160"/>
    <lineage>
        <taxon>Eukaryota</taxon>
        <taxon>Fungi</taxon>
        <taxon>Dikarya</taxon>
        <taxon>Basidiomycota</taxon>
        <taxon>Agaricomycotina</taxon>
        <taxon>Agaricomycetes</taxon>
        <taxon>Polyporales</taxon>
        <taxon>Cerrenaceae</taxon>
        <taxon>Somion</taxon>
    </lineage>
</organism>